<dbReference type="Proteomes" id="UP000465302">
    <property type="component" value="Unassembled WGS sequence"/>
</dbReference>
<dbReference type="InterPro" id="IPR011041">
    <property type="entry name" value="Quinoprot_gluc/sorb_DH_b-prop"/>
</dbReference>
<dbReference type="Proteomes" id="UP000220914">
    <property type="component" value="Unassembled WGS sequence"/>
</dbReference>
<reference evidence="2 3" key="1">
    <citation type="submission" date="2017-10" db="EMBL/GenBank/DDBJ databases">
        <title>The new phylogeny of genus Mycobacterium.</title>
        <authorList>
            <person name="Tortoli E."/>
            <person name="Trovato A."/>
            <person name="Cirillo D.M."/>
        </authorList>
    </citation>
    <scope>NUCLEOTIDE SEQUENCE [LARGE SCALE GENOMIC DNA]</scope>
    <source>
        <strain evidence="2 3">CCUG37673</strain>
    </source>
</reference>
<dbReference type="SUPFAM" id="SSF50952">
    <property type="entry name" value="Soluble quinoprotein glucose dehydrogenase"/>
    <property type="match status" value="1"/>
</dbReference>
<gene>
    <name evidence="2" type="ORF">CQY20_17230</name>
    <name evidence="1" type="ORF">MAGR_35050</name>
</gene>
<evidence type="ECO:0000313" key="4">
    <source>
        <dbReference type="Proteomes" id="UP000465302"/>
    </source>
</evidence>
<protein>
    <submittedName>
        <fullName evidence="2">Uncharacterized protein</fullName>
    </submittedName>
</protein>
<dbReference type="EMBL" id="BLKS01000001">
    <property type="protein sequence ID" value="GFG52064.1"/>
    <property type="molecule type" value="Genomic_DNA"/>
</dbReference>
<name>A0A2A7MZK9_MYCAG</name>
<proteinExistence type="predicted"/>
<dbReference type="RefSeq" id="WP_097941292.1">
    <property type="nucleotide sequence ID" value="NZ_BLKS01000001.1"/>
</dbReference>
<reference evidence="1" key="3">
    <citation type="submission" date="2020-02" db="EMBL/GenBank/DDBJ databases">
        <authorList>
            <person name="Matsumoto Y."/>
            <person name="Motooka D."/>
            <person name="Nakamura S."/>
        </authorList>
    </citation>
    <scope>NUCLEOTIDE SEQUENCE</scope>
    <source>
        <strain evidence="1">JCM 6377</strain>
    </source>
</reference>
<organism evidence="2 3">
    <name type="scientific">Mycolicibacterium agri</name>
    <name type="common">Mycobacterium agri</name>
    <dbReference type="NCBI Taxonomy" id="36811"/>
    <lineage>
        <taxon>Bacteria</taxon>
        <taxon>Bacillati</taxon>
        <taxon>Actinomycetota</taxon>
        <taxon>Actinomycetes</taxon>
        <taxon>Mycobacteriales</taxon>
        <taxon>Mycobacteriaceae</taxon>
        <taxon>Mycolicibacterium</taxon>
    </lineage>
</organism>
<dbReference type="OrthoDB" id="5241253at2"/>
<dbReference type="AlphaFoldDB" id="A0A2A7MZK9"/>
<evidence type="ECO:0000313" key="2">
    <source>
        <dbReference type="EMBL" id="PEG37094.1"/>
    </source>
</evidence>
<keyword evidence="3" id="KW-1185">Reference proteome</keyword>
<dbReference type="Pfam" id="PF08309">
    <property type="entry name" value="LVIVD"/>
    <property type="match status" value="2"/>
</dbReference>
<comment type="caution">
    <text evidence="2">The sequence shown here is derived from an EMBL/GenBank/DDBJ whole genome shotgun (WGS) entry which is preliminary data.</text>
</comment>
<reference evidence="1 4" key="2">
    <citation type="journal article" date="2019" name="Emerg. Microbes Infect.">
        <title>Comprehensive subspecies identification of 175 nontuberculous mycobacteria species based on 7547 genomic profiles.</title>
        <authorList>
            <person name="Matsumoto Y."/>
            <person name="Kinjo T."/>
            <person name="Motooka D."/>
            <person name="Nabeya D."/>
            <person name="Jung N."/>
            <person name="Uechi K."/>
            <person name="Horii T."/>
            <person name="Iida T."/>
            <person name="Fujita J."/>
            <person name="Nakamura S."/>
        </authorList>
    </citation>
    <scope>NUCLEOTIDE SEQUENCE [LARGE SCALE GENOMIC DNA]</scope>
    <source>
        <strain evidence="1 4">JCM 6377</strain>
    </source>
</reference>
<accession>A0A2A7MZK9</accession>
<dbReference type="InterPro" id="IPR013211">
    <property type="entry name" value="LVIVD"/>
</dbReference>
<evidence type="ECO:0000313" key="1">
    <source>
        <dbReference type="EMBL" id="GFG52064.1"/>
    </source>
</evidence>
<sequence>MSRPAPGFTADGVDLIGYHDVDGKPVFKLAMQVVPSETGERWYLYATHFWEPRLSIFDVTDPANPVLAGAIEGPDHAATWQVQVADRLLVQGMEHRPPAWGGDPATYADEGVRLFDVTDAVDPKLVGQWRTGDHGVHRNHYTGGRYLHVTAGRRGFEGNIYVILDIADPSRPEEVAIWFLPEQYVAAGNRPSRRISLHGPPYVLGDRAYLSYGAAGVVILDISDIERPQLVSRLDIGAAFSSMIAMHTVIPVPARNLLLVNTEAIAEGQQEPYNFAGIVDVSDEHNPRLVSLLPIPVPAPGAPYRNFSTRGGRFGPHNQHHPQGPELFADDNLMFMTWFNAGLRVYDISDEYLPREISWYLPDDPTERRGLLPKTLVTQSEDVLVDARGNIFFSDKNHGLHVVRLAD</sequence>
<dbReference type="EMBL" id="PDCP01000029">
    <property type="protein sequence ID" value="PEG37094.1"/>
    <property type="molecule type" value="Genomic_DNA"/>
</dbReference>
<evidence type="ECO:0000313" key="3">
    <source>
        <dbReference type="Proteomes" id="UP000220914"/>
    </source>
</evidence>